<keyword evidence="5 6" id="KW-0539">Nucleus</keyword>
<keyword evidence="3 6" id="KW-0238">DNA-binding</keyword>
<evidence type="ECO:0000256" key="3">
    <source>
        <dbReference type="ARBA" id="ARBA00023125"/>
    </source>
</evidence>
<dbReference type="KEGG" id="rarg:115735503"/>
<feature type="compositionally biased region" description="Polar residues" evidence="7">
    <location>
        <begin position="274"/>
        <end position="284"/>
    </location>
</feature>
<dbReference type="RefSeq" id="XP_030522629.1">
    <property type="nucleotide sequence ID" value="XM_030666769.2"/>
</dbReference>
<dbReference type="GO" id="GO:0005634">
    <property type="term" value="C:nucleus"/>
    <property type="evidence" value="ECO:0007669"/>
    <property type="project" value="UniProtKB-SubCell"/>
</dbReference>
<dbReference type="InterPro" id="IPR039605">
    <property type="entry name" value="AHL"/>
</dbReference>
<dbReference type="Proteomes" id="UP000827889">
    <property type="component" value="Chromosome 8"/>
</dbReference>
<dbReference type="Gene3D" id="3.30.1330.80">
    <property type="entry name" value="Hypothetical protein, similar to alpha- acetolactate decarboxylase, domain 2"/>
    <property type="match status" value="1"/>
</dbReference>
<evidence type="ECO:0000313" key="10">
    <source>
        <dbReference type="RefSeq" id="XP_030522629.1"/>
    </source>
</evidence>
<name>A0A8B8NKI6_9MYRT</name>
<reference evidence="10" key="1">
    <citation type="submission" date="2025-08" db="UniProtKB">
        <authorList>
            <consortium name="RefSeq"/>
        </authorList>
    </citation>
    <scope>IDENTIFICATION</scope>
    <source>
        <tissue evidence="10">Leaf</tissue>
    </source>
</reference>
<sequence>MEDGGVAETGRLGSQVVQQVSAGLGTEGNGDADGGKSRSEAGVGESGVNVAAFKKKRGRPKKYEVQGGVMWSSSSCRRFAPEASVKRRRGRPRGSASGSPHFASIGGRPTGALEGSFSPETVTLHRGEEILAKLSSLIEPDSHSLPILSATGAVSSVVLRQPGPSGGIMSYEGYFDILALNGSFTIREGRICMHPELSLVNVMLAMPDGRVFGGGVAGPLIAAGPSQLVVANFKHNPIHEARLPEQIARMPEVGDNSGTPNSVLLEPTDKEAKTTITSGNNDMNPASPCIDEHNPLEPVEPMLDQNMSTDNKANVPEL</sequence>
<dbReference type="InterPro" id="IPR017956">
    <property type="entry name" value="AT_hook_DNA-bd_motif"/>
</dbReference>
<dbReference type="Pfam" id="PF03479">
    <property type="entry name" value="PCC"/>
    <property type="match status" value="1"/>
</dbReference>
<dbReference type="GeneID" id="115735503"/>
<proteinExistence type="predicted"/>
<protein>
    <recommendedName>
        <fullName evidence="6">AT-hook motif nuclear-localized protein</fullName>
    </recommendedName>
</protein>
<feature type="region of interest" description="Disordered" evidence="7">
    <location>
        <begin position="274"/>
        <end position="318"/>
    </location>
</feature>
<evidence type="ECO:0000256" key="7">
    <source>
        <dbReference type="SAM" id="MobiDB-lite"/>
    </source>
</evidence>
<evidence type="ECO:0000256" key="2">
    <source>
        <dbReference type="ARBA" id="ARBA00023015"/>
    </source>
</evidence>
<comment type="function">
    <text evidence="1 6">Transcription factor that specifically binds AT-rich DNA sequences related to the nuclear matrix attachment regions (MARs).</text>
</comment>
<evidence type="ECO:0000256" key="6">
    <source>
        <dbReference type="RuleBase" id="RU367031"/>
    </source>
</evidence>
<evidence type="ECO:0000256" key="5">
    <source>
        <dbReference type="ARBA" id="ARBA00023242"/>
    </source>
</evidence>
<dbReference type="PANTHER" id="PTHR31500:SF45">
    <property type="entry name" value="AT-HOOK MOTIF NUCLEAR-LOCALIZED PROTEIN"/>
    <property type="match status" value="1"/>
</dbReference>
<keyword evidence="2 6" id="KW-0805">Transcription regulation</keyword>
<dbReference type="SMART" id="SM00384">
    <property type="entry name" value="AT_hook"/>
    <property type="match status" value="2"/>
</dbReference>
<evidence type="ECO:0000256" key="4">
    <source>
        <dbReference type="ARBA" id="ARBA00023163"/>
    </source>
</evidence>
<dbReference type="AlphaFoldDB" id="A0A8B8NKI6"/>
<comment type="domain">
    <text evidence="6">The PPC domain mediates interactions between AHL proteins.</text>
</comment>
<evidence type="ECO:0000313" key="9">
    <source>
        <dbReference type="Proteomes" id="UP000827889"/>
    </source>
</evidence>
<dbReference type="InterPro" id="IPR005175">
    <property type="entry name" value="PPC_dom"/>
</dbReference>
<evidence type="ECO:0000256" key="1">
    <source>
        <dbReference type="ARBA" id="ARBA00003687"/>
    </source>
</evidence>
<accession>A0A8B8NKI6</accession>
<comment type="subcellular location">
    <subcellularLocation>
        <location evidence="6">Nucleus</location>
    </subcellularLocation>
</comment>
<feature type="domain" description="PPC" evidence="8">
    <location>
        <begin position="114"/>
        <end position="261"/>
    </location>
</feature>
<organism evidence="9 10">
    <name type="scientific">Rhodamnia argentea</name>
    <dbReference type="NCBI Taxonomy" id="178133"/>
    <lineage>
        <taxon>Eukaryota</taxon>
        <taxon>Viridiplantae</taxon>
        <taxon>Streptophyta</taxon>
        <taxon>Embryophyta</taxon>
        <taxon>Tracheophyta</taxon>
        <taxon>Spermatophyta</taxon>
        <taxon>Magnoliopsida</taxon>
        <taxon>eudicotyledons</taxon>
        <taxon>Gunneridae</taxon>
        <taxon>Pentapetalae</taxon>
        <taxon>rosids</taxon>
        <taxon>malvids</taxon>
        <taxon>Myrtales</taxon>
        <taxon>Myrtaceae</taxon>
        <taxon>Myrtoideae</taxon>
        <taxon>Myrteae</taxon>
        <taxon>Australasian group</taxon>
        <taxon>Rhodamnia</taxon>
    </lineage>
</organism>
<dbReference type="SUPFAM" id="SSF117856">
    <property type="entry name" value="AF0104/ALDC/Ptd012-like"/>
    <property type="match status" value="1"/>
</dbReference>
<evidence type="ECO:0000259" key="8">
    <source>
        <dbReference type="PROSITE" id="PS51742"/>
    </source>
</evidence>
<keyword evidence="9" id="KW-1185">Reference proteome</keyword>
<gene>
    <name evidence="10" type="primary">LOC115735503</name>
</gene>
<feature type="region of interest" description="Disordered" evidence="7">
    <location>
        <begin position="80"/>
        <end position="117"/>
    </location>
</feature>
<dbReference type="OrthoDB" id="1588495at2759"/>
<dbReference type="CDD" id="cd11378">
    <property type="entry name" value="DUF296"/>
    <property type="match status" value="1"/>
</dbReference>
<feature type="region of interest" description="Disordered" evidence="7">
    <location>
        <begin position="1"/>
        <end position="44"/>
    </location>
</feature>
<keyword evidence="4 6" id="KW-0804">Transcription</keyword>
<dbReference type="PROSITE" id="PS51742">
    <property type="entry name" value="PPC"/>
    <property type="match status" value="1"/>
</dbReference>
<dbReference type="GO" id="GO:0003680">
    <property type="term" value="F:minor groove of adenine-thymine-rich DNA binding"/>
    <property type="evidence" value="ECO:0007669"/>
    <property type="project" value="UniProtKB-UniRule"/>
</dbReference>
<dbReference type="PANTHER" id="PTHR31500">
    <property type="entry name" value="AT-HOOK MOTIF NUCLEAR-LOCALIZED PROTEIN 9"/>
    <property type="match status" value="1"/>
</dbReference>